<evidence type="ECO:0000313" key="3">
    <source>
        <dbReference type="Proteomes" id="UP001374579"/>
    </source>
</evidence>
<proteinExistence type="predicted"/>
<accession>A0AAN9BBE6</accession>
<reference evidence="2 3" key="1">
    <citation type="submission" date="2024-02" db="EMBL/GenBank/DDBJ databases">
        <title>Chromosome-scale genome assembly of the rough periwinkle Littorina saxatilis.</title>
        <authorList>
            <person name="De Jode A."/>
            <person name="Faria R."/>
            <person name="Formenti G."/>
            <person name="Sims Y."/>
            <person name="Smith T.P."/>
            <person name="Tracey A."/>
            <person name="Wood J.M.D."/>
            <person name="Zagrodzka Z.B."/>
            <person name="Johannesson K."/>
            <person name="Butlin R.K."/>
            <person name="Leder E.H."/>
        </authorList>
    </citation>
    <scope>NUCLEOTIDE SEQUENCE [LARGE SCALE GENOMIC DNA]</scope>
    <source>
        <strain evidence="2">Snail1</strain>
        <tissue evidence="2">Muscle</tissue>
    </source>
</reference>
<keyword evidence="3" id="KW-1185">Reference proteome</keyword>
<dbReference type="Proteomes" id="UP001374579">
    <property type="component" value="Unassembled WGS sequence"/>
</dbReference>
<sequence>MATCPKDEPCFLNRENLELFQAMNCQLRQKLHKLQCCSTRIKGGNHTPCHCAGEVTAEDMKEMLSAVEKTARELKEEVEAHDNLHQLRTKKGREQARESGYVSVNSGINLPVQEEGLPELQVSPLPTTREASENLDYSACTRM</sequence>
<evidence type="ECO:0000256" key="1">
    <source>
        <dbReference type="SAM" id="Coils"/>
    </source>
</evidence>
<name>A0AAN9BBE6_9CAEN</name>
<protein>
    <submittedName>
        <fullName evidence="2">Uncharacterized protein</fullName>
    </submittedName>
</protein>
<comment type="caution">
    <text evidence="2">The sequence shown here is derived from an EMBL/GenBank/DDBJ whole genome shotgun (WGS) entry which is preliminary data.</text>
</comment>
<organism evidence="2 3">
    <name type="scientific">Littorina saxatilis</name>
    <dbReference type="NCBI Taxonomy" id="31220"/>
    <lineage>
        <taxon>Eukaryota</taxon>
        <taxon>Metazoa</taxon>
        <taxon>Spiralia</taxon>
        <taxon>Lophotrochozoa</taxon>
        <taxon>Mollusca</taxon>
        <taxon>Gastropoda</taxon>
        <taxon>Caenogastropoda</taxon>
        <taxon>Littorinimorpha</taxon>
        <taxon>Littorinoidea</taxon>
        <taxon>Littorinidae</taxon>
        <taxon>Littorina</taxon>
    </lineage>
</organism>
<dbReference type="AlphaFoldDB" id="A0AAN9BBE6"/>
<feature type="coiled-coil region" evidence="1">
    <location>
        <begin position="57"/>
        <end position="84"/>
    </location>
</feature>
<evidence type="ECO:0000313" key="2">
    <source>
        <dbReference type="EMBL" id="KAK7102896.1"/>
    </source>
</evidence>
<dbReference type="EMBL" id="JBAMIC010000010">
    <property type="protein sequence ID" value="KAK7102896.1"/>
    <property type="molecule type" value="Genomic_DNA"/>
</dbReference>
<gene>
    <name evidence="2" type="ORF">V1264_021053</name>
</gene>
<keyword evidence="1" id="KW-0175">Coiled coil</keyword>